<sequence>MLSLYALATTLAVVAAQDTNIVNLSPTGRIVGGNPTSIDDVPYQVSLQVFSTHICGGSIISEKWIVTAAHCITYPVSLYKIRTGSTLSTCGGVVSDVESIIVHHKYATNNYGVPVNDIALLQLKNSLILGITSDAVGLYDYGESIPSESFGLVTGWGTLTENGNTPVVLYSVSIPIIPTDVCANIFQSWGGLPENQICAAAPGGGKDACQGDSGGPLVVDNRLAGIVSWGNGCGRTGWPGAYTEIAPFRHWILSLTGV</sequence>
<dbReference type="InterPro" id="IPR009003">
    <property type="entry name" value="Peptidase_S1_PA"/>
</dbReference>
<name>Q6JKF3_9CBAC</name>
<accession>Q6JKF3</accession>
<dbReference type="SMART" id="SM00020">
    <property type="entry name" value="Tryp_SPc"/>
    <property type="match status" value="1"/>
</dbReference>
<dbReference type="PANTHER" id="PTHR24276">
    <property type="entry name" value="POLYSERASE-RELATED"/>
    <property type="match status" value="1"/>
</dbReference>
<dbReference type="SUPFAM" id="SSF50494">
    <property type="entry name" value="Trypsin-like serine proteases"/>
    <property type="match status" value="1"/>
</dbReference>
<proteinExistence type="inferred from homology"/>
<dbReference type="InterPro" id="IPR001254">
    <property type="entry name" value="Trypsin_dom"/>
</dbReference>
<dbReference type="InterPro" id="IPR050430">
    <property type="entry name" value="Peptidase_S1"/>
</dbReference>
<dbReference type="KEGG" id="vg:7871759"/>
<dbReference type="FunFam" id="2.40.10.10:FF:000077">
    <property type="entry name" value="Predicted protein"/>
    <property type="match status" value="1"/>
</dbReference>
<dbReference type="OrthoDB" id="8139at10239"/>
<keyword evidence="3" id="KW-0378">Hydrolase</keyword>
<dbReference type="Pfam" id="PF00089">
    <property type="entry name" value="Trypsin"/>
    <property type="match status" value="1"/>
</dbReference>
<dbReference type="Proteomes" id="UP000243697">
    <property type="component" value="Segment"/>
</dbReference>
<reference evidence="7 8" key="1">
    <citation type="journal article" date="2004" name="J. Virol.">
        <title>Sequence analysis of the genome of the Neodiprion sertifer nucleopolyhedrovirus.</title>
        <authorList>
            <person name="Garcia-Maruniak A."/>
            <person name="Maruniak J.E."/>
            <person name="Zanotto P.M."/>
            <person name="Doumbouya A.E."/>
            <person name="Liu J.C."/>
            <person name="Merritt T.M."/>
            <person name="Lanoie J.S."/>
        </authorList>
    </citation>
    <scope>NUCLEOTIDE SEQUENCE [LARGE SCALE GENOMIC DNA]</scope>
</reference>
<evidence type="ECO:0000313" key="7">
    <source>
        <dbReference type="EMBL" id="AAQ96384.1"/>
    </source>
</evidence>
<dbReference type="InterPro" id="IPR018114">
    <property type="entry name" value="TRYPSIN_HIS"/>
</dbReference>
<dbReference type="Gene3D" id="2.40.10.10">
    <property type="entry name" value="Trypsin-like serine proteases"/>
    <property type="match status" value="1"/>
</dbReference>
<dbReference type="CDD" id="cd00190">
    <property type="entry name" value="Tryp_SPc"/>
    <property type="match status" value="1"/>
</dbReference>
<evidence type="ECO:0000256" key="1">
    <source>
        <dbReference type="ARBA" id="ARBA00007664"/>
    </source>
</evidence>
<protein>
    <submittedName>
        <fullName evidence="7">Trypsin-like protein</fullName>
    </submittedName>
</protein>
<dbReference type="EMBL" id="AY430810">
    <property type="protein sequence ID" value="AAQ96384.1"/>
    <property type="molecule type" value="Genomic_DNA"/>
</dbReference>
<dbReference type="PROSITE" id="PS00135">
    <property type="entry name" value="TRYPSIN_SER"/>
    <property type="match status" value="1"/>
</dbReference>
<keyword evidence="8" id="KW-1185">Reference proteome</keyword>
<dbReference type="InterPro" id="IPR033116">
    <property type="entry name" value="TRYPSIN_SER"/>
</dbReference>
<keyword evidence="5" id="KW-1015">Disulfide bond</keyword>
<dbReference type="GeneID" id="7871759"/>
<keyword evidence="4" id="KW-0720">Serine protease</keyword>
<organism evidence="7 8">
    <name type="scientific">Neodiprion sertifer nucleopolyhedrovirus</name>
    <dbReference type="NCBI Taxonomy" id="111874"/>
    <lineage>
        <taxon>Viruses</taxon>
        <taxon>Viruses incertae sedis</taxon>
        <taxon>Naldaviricetes</taxon>
        <taxon>Lefavirales</taxon>
        <taxon>Baculoviridae</taxon>
        <taxon>Gammabaculovirus</taxon>
        <taxon>Gammabaculovirus nesertiferis</taxon>
    </lineage>
</organism>
<keyword evidence="2" id="KW-0645">Protease</keyword>
<dbReference type="RefSeq" id="YP_025114.1">
    <property type="nucleotide sequence ID" value="NC_005905.1"/>
</dbReference>
<comment type="similarity">
    <text evidence="1">Belongs to the peptidase S1 family.</text>
</comment>
<dbReference type="GO" id="GO:0004252">
    <property type="term" value="F:serine-type endopeptidase activity"/>
    <property type="evidence" value="ECO:0007669"/>
    <property type="project" value="InterPro"/>
</dbReference>
<evidence type="ECO:0000256" key="4">
    <source>
        <dbReference type="ARBA" id="ARBA00022825"/>
    </source>
</evidence>
<dbReference type="PANTHER" id="PTHR24276:SF91">
    <property type="entry name" value="AT26814P-RELATED"/>
    <property type="match status" value="1"/>
</dbReference>
<evidence type="ECO:0000259" key="6">
    <source>
        <dbReference type="PROSITE" id="PS50240"/>
    </source>
</evidence>
<dbReference type="MEROPS" id="S01.A81"/>
<evidence type="ECO:0000256" key="5">
    <source>
        <dbReference type="ARBA" id="ARBA00023157"/>
    </source>
</evidence>
<dbReference type="GO" id="GO:0006508">
    <property type="term" value="P:proteolysis"/>
    <property type="evidence" value="ECO:0007669"/>
    <property type="project" value="UniProtKB-KW"/>
</dbReference>
<evidence type="ECO:0000313" key="8">
    <source>
        <dbReference type="Proteomes" id="UP000243697"/>
    </source>
</evidence>
<dbReference type="InterPro" id="IPR001314">
    <property type="entry name" value="Peptidase_S1A"/>
</dbReference>
<evidence type="ECO:0000256" key="3">
    <source>
        <dbReference type="ARBA" id="ARBA00022801"/>
    </source>
</evidence>
<dbReference type="PROSITE" id="PS00134">
    <property type="entry name" value="TRYPSIN_HIS"/>
    <property type="match status" value="1"/>
</dbReference>
<evidence type="ECO:0000256" key="2">
    <source>
        <dbReference type="ARBA" id="ARBA00022670"/>
    </source>
</evidence>
<feature type="domain" description="Peptidase S1" evidence="6">
    <location>
        <begin position="30"/>
        <end position="257"/>
    </location>
</feature>
<dbReference type="PROSITE" id="PS50240">
    <property type="entry name" value="TRYPSIN_DOM"/>
    <property type="match status" value="1"/>
</dbReference>
<dbReference type="PRINTS" id="PR00722">
    <property type="entry name" value="CHYMOTRYPSIN"/>
</dbReference>
<dbReference type="InterPro" id="IPR043504">
    <property type="entry name" value="Peptidase_S1_PA_chymotrypsin"/>
</dbReference>